<evidence type="ECO:0000256" key="5">
    <source>
        <dbReference type="ARBA" id="ARBA00022776"/>
    </source>
</evidence>
<keyword evidence="5 9" id="KW-0498">Mitosis</keyword>
<name>A0ABQ7QXG4_PLUXY</name>
<comment type="function">
    <text evidence="9">Essential component of the mitotic checkpoint, which prevents cells from prematurely exiting mitosis. Required for the assembly of the dynein-dynactin and MAD1-MAD2 complexes onto kinetochores. Its function related to the spindle assembly machinery is proposed to depend on its association in the mitotic RZZ complex.</text>
</comment>
<comment type="subunit">
    <text evidence="9">Component of the RZZ complex.</text>
</comment>
<dbReference type="Gene3D" id="1.10.287.1880">
    <property type="match status" value="1"/>
</dbReference>
<keyword evidence="4 9" id="KW-0132">Cell division</keyword>
<evidence type="ECO:0000256" key="7">
    <source>
        <dbReference type="ARBA" id="ARBA00023306"/>
    </source>
</evidence>
<protein>
    <recommendedName>
        <fullName evidence="9">Protein zwilch</fullName>
    </recommendedName>
</protein>
<keyword evidence="7 9" id="KW-0131">Cell cycle</keyword>
<keyword evidence="3 9" id="KW-0158">Chromosome</keyword>
<evidence type="ECO:0000256" key="6">
    <source>
        <dbReference type="ARBA" id="ARBA00022838"/>
    </source>
</evidence>
<keyword evidence="6 9" id="KW-0995">Kinetochore</keyword>
<sequence length="774" mass="87760">MDNLVKSLSDEFPKLGFEKQVAPSYIQMYNKQCEDVILVYIKNKQSSYSDFNKRTSADDKEEFELTGSPLKLDLSLHTILDETMPSDEPQLYSKEESLHAPISIDQAREIANRYNHALCHQDAEDKTLPMWILCTPTEQQKTLLLMAHSNKDHFVRGIVKFESTFLLDDINIDELVEEYAAQEKLSNDLITVDIDCKYTLSGASYSNICRTTEELVNAPCGDLTELHCEWSGRSIYTPVMTCKVNFDQEVIVGHLSSPCNSLWRSLTALQTINQLLVDITVAGAGAVDLEIAQIRREIPGSKRQNNSKRLNDLLNEVETYAYTAQWPAGGCVCVSDDTSSLRQCLLELDQGRSSNDFTYTLWDILKVTLVLRVWFLCSPLYTAQWPAGGCVCVSDDTSSLRQCLLELDQGRSSNDFTYTLWDILKDCNTAEELISLLIQALKFISSGKIRPFIDANNKSYLSKLVLKLSRGHSQSSKVLKNLRSNPAQALSLVAQVGVEKTMWEYTHIMSLVEHSFYIANIWAQDVRSHESIEQINQTIQDMTMSGGDFSLNPFESLSQTAEHSIRLDCESFYDDDPNELSVDEFASLKKHGLVGDKKVANEVPLIADEIDISPWKHLLMKFAQVHVCLEHLYRAEICLRADFANLKPLASRLLEMYVSEKSPVKTIGQLMNDPVQKITLPLTNNIVKDHLKKPVSWYRVELNKKEEAAKEGLKRDLKVVYAFTQQPVFPPSVWQHIEPQSDEIAETTAVGEELKYHCTKYTFISNKLPNKLPM</sequence>
<accession>A0ABQ7QXG4</accession>
<evidence type="ECO:0000256" key="1">
    <source>
        <dbReference type="ARBA" id="ARBA00004629"/>
    </source>
</evidence>
<comment type="similarity">
    <text evidence="2 9">Belongs to the ZWILCH family.</text>
</comment>
<dbReference type="InterPro" id="IPR018630">
    <property type="entry name" value="Zwilch"/>
</dbReference>
<evidence type="ECO:0000256" key="3">
    <source>
        <dbReference type="ARBA" id="ARBA00022454"/>
    </source>
</evidence>
<organism evidence="10 11">
    <name type="scientific">Plutella xylostella</name>
    <name type="common">Diamondback moth</name>
    <name type="synonym">Plutella maculipennis</name>
    <dbReference type="NCBI Taxonomy" id="51655"/>
    <lineage>
        <taxon>Eukaryota</taxon>
        <taxon>Metazoa</taxon>
        <taxon>Ecdysozoa</taxon>
        <taxon>Arthropoda</taxon>
        <taxon>Hexapoda</taxon>
        <taxon>Insecta</taxon>
        <taxon>Pterygota</taxon>
        <taxon>Neoptera</taxon>
        <taxon>Endopterygota</taxon>
        <taxon>Lepidoptera</taxon>
        <taxon>Glossata</taxon>
        <taxon>Ditrysia</taxon>
        <taxon>Yponomeutoidea</taxon>
        <taxon>Plutellidae</taxon>
        <taxon>Plutella</taxon>
    </lineage>
</organism>
<evidence type="ECO:0000313" key="10">
    <source>
        <dbReference type="EMBL" id="KAG7309737.1"/>
    </source>
</evidence>
<dbReference type="EMBL" id="JAHIBW010000006">
    <property type="protein sequence ID" value="KAG7309737.1"/>
    <property type="molecule type" value="Genomic_DNA"/>
</dbReference>
<comment type="caution">
    <text evidence="10">The sequence shown here is derived from an EMBL/GenBank/DDBJ whole genome shotgun (WGS) entry which is preliminary data.</text>
</comment>
<dbReference type="Proteomes" id="UP000823941">
    <property type="component" value="Chromosome 6"/>
</dbReference>
<reference evidence="10 11" key="1">
    <citation type="submission" date="2021-06" db="EMBL/GenBank/DDBJ databases">
        <title>A haploid diamondback moth (Plutella xylostella L.) genome assembly resolves 31 chromosomes and identifies a diamide resistance mutation.</title>
        <authorList>
            <person name="Ward C.M."/>
            <person name="Perry K.D."/>
            <person name="Baker G."/>
            <person name="Powis K."/>
            <person name="Heckel D.G."/>
            <person name="Baxter S.W."/>
        </authorList>
    </citation>
    <scope>NUCLEOTIDE SEQUENCE [LARGE SCALE GENOMIC DNA]</scope>
    <source>
        <strain evidence="10 11">LV</strain>
        <tissue evidence="10">Single pupa</tissue>
    </source>
</reference>
<keyword evidence="8 9" id="KW-0137">Centromere</keyword>
<dbReference type="Pfam" id="PF09817">
    <property type="entry name" value="Zwilch"/>
    <property type="match status" value="2"/>
</dbReference>
<evidence type="ECO:0000313" key="11">
    <source>
        <dbReference type="Proteomes" id="UP000823941"/>
    </source>
</evidence>
<evidence type="ECO:0000256" key="2">
    <source>
        <dbReference type="ARBA" id="ARBA00009062"/>
    </source>
</evidence>
<proteinExistence type="inferred from homology"/>
<evidence type="ECO:0000256" key="9">
    <source>
        <dbReference type="RuleBase" id="RU369076"/>
    </source>
</evidence>
<gene>
    <name evidence="10" type="ORF">JYU34_004235</name>
</gene>
<dbReference type="PANTHER" id="PTHR15995:SF1">
    <property type="entry name" value="PROTEIN ZWILCH HOMOLOG"/>
    <property type="match status" value="1"/>
</dbReference>
<evidence type="ECO:0000256" key="8">
    <source>
        <dbReference type="ARBA" id="ARBA00023328"/>
    </source>
</evidence>
<comment type="subcellular location">
    <subcellularLocation>
        <location evidence="1 9">Chromosome</location>
        <location evidence="1 9">Centromere</location>
        <location evidence="1 9">Kinetochore</location>
    </subcellularLocation>
</comment>
<dbReference type="PANTHER" id="PTHR15995">
    <property type="entry name" value="PROTEIN ZWILCH HOMOLOG"/>
    <property type="match status" value="1"/>
</dbReference>
<evidence type="ECO:0000256" key="4">
    <source>
        <dbReference type="ARBA" id="ARBA00022618"/>
    </source>
</evidence>
<keyword evidence="11" id="KW-1185">Reference proteome</keyword>